<dbReference type="EMBL" id="CP045810">
    <property type="protein sequence ID" value="QHN40772.1"/>
    <property type="molecule type" value="Genomic_DNA"/>
</dbReference>
<evidence type="ECO:0000256" key="4">
    <source>
        <dbReference type="ARBA" id="ARBA00022989"/>
    </source>
</evidence>
<evidence type="ECO:0000256" key="3">
    <source>
        <dbReference type="ARBA" id="ARBA00022692"/>
    </source>
</evidence>
<dbReference type="GO" id="GO:0005886">
    <property type="term" value="C:plasma membrane"/>
    <property type="evidence" value="ECO:0007669"/>
    <property type="project" value="UniProtKB-SubCell"/>
</dbReference>
<accession>A0A857MGD9</accession>
<dbReference type="AlphaFoldDB" id="A0A857MGD9"/>
<evidence type="ECO:0000256" key="2">
    <source>
        <dbReference type="ARBA" id="ARBA00022475"/>
    </source>
</evidence>
<dbReference type="RefSeq" id="WP_005185599.1">
    <property type="nucleotide sequence ID" value="NZ_CP045804.1"/>
</dbReference>
<evidence type="ECO:0000313" key="6">
    <source>
        <dbReference type="EMBL" id="QHN40772.1"/>
    </source>
</evidence>
<keyword evidence="4" id="KW-1133">Transmembrane helix</keyword>
<protein>
    <submittedName>
        <fullName evidence="6">Uncharacterized protein</fullName>
    </submittedName>
</protein>
<keyword evidence="3" id="KW-0812">Transmembrane</keyword>
<evidence type="ECO:0000256" key="5">
    <source>
        <dbReference type="ARBA" id="ARBA00023136"/>
    </source>
</evidence>
<keyword evidence="5" id="KW-0472">Membrane</keyword>
<comment type="subcellular location">
    <subcellularLocation>
        <location evidence="1">Cell membrane</location>
        <topology evidence="1">Multi-pass membrane protein</topology>
    </subcellularLocation>
</comment>
<reference evidence="6" key="1">
    <citation type="journal article" date="2021" name="Nat. Microbiol.">
        <title>Cocultivation of an ultrasmall environmental parasitic bacterium with lytic ability against bacteria associated with wastewater foams.</title>
        <authorList>
            <person name="Batinovic S."/>
            <person name="Rose J.J.A."/>
            <person name="Ratcliffe J."/>
            <person name="Seviour R.J."/>
            <person name="Petrovski S."/>
        </authorList>
    </citation>
    <scope>NUCLEOTIDE SEQUENCE</scope>
    <source>
        <strain evidence="6">CON44</strain>
    </source>
</reference>
<sequence>MTDRVVAPTEPADPAPAVRSRWQSLEFNSTALMAAGLINSALGLVFWALAARFFVEAEVGRAGAVINTAVMLSTFANLSLGALYERFLPLAGHRTGGLLIRGYLATGLLALVLGTVFIAVGPADELFTSSTGKAMFPLCVAVLAAFALADSVLVGLRVARWAAVKNVCLAVLKLAILCGLGLTVAGDGGSMAGHTAIEVSWVLTAAAAVLGVQTVVVMAVRAQARTEASLPANRELLSYFASTFGISALASITPLVLPLLVVVHAGATETAYFTVSWTIVSAILVAMLMVCGPFIAESAAHPEQLATLLRRFLRMFGLISVAASGALGLGGPIALWLVSPGYAENAWALMLSAALVPIASAPGVVFACLCRVHRTMLPAVALQVVSTTGVIAGCLWVIPRHGITGIGWTYAVVETVGSLLIAVPLWRRLRADLG</sequence>
<proteinExistence type="predicted"/>
<dbReference type="PANTHER" id="PTHR30250:SF11">
    <property type="entry name" value="O-ANTIGEN TRANSPORTER-RELATED"/>
    <property type="match status" value="1"/>
</dbReference>
<gene>
    <name evidence="6" type="ORF">GII30_17890</name>
</gene>
<keyword evidence="2" id="KW-1003">Cell membrane</keyword>
<dbReference type="InterPro" id="IPR050833">
    <property type="entry name" value="Poly_Biosynth_Transport"/>
</dbReference>
<evidence type="ECO:0000256" key="1">
    <source>
        <dbReference type="ARBA" id="ARBA00004651"/>
    </source>
</evidence>
<name>A0A857MGD9_9ACTN</name>
<organism evidence="6">
    <name type="scientific">Gordonia amarae</name>
    <dbReference type="NCBI Taxonomy" id="36821"/>
    <lineage>
        <taxon>Bacteria</taxon>
        <taxon>Bacillati</taxon>
        <taxon>Actinomycetota</taxon>
        <taxon>Actinomycetes</taxon>
        <taxon>Mycobacteriales</taxon>
        <taxon>Gordoniaceae</taxon>
        <taxon>Gordonia</taxon>
    </lineage>
</organism>
<dbReference type="PANTHER" id="PTHR30250">
    <property type="entry name" value="PST FAMILY PREDICTED COLANIC ACID TRANSPORTER"/>
    <property type="match status" value="1"/>
</dbReference>